<evidence type="ECO:0000313" key="6">
    <source>
        <dbReference type="Proteomes" id="UP001162131"/>
    </source>
</evidence>
<dbReference type="PANTHER" id="PTHR44943">
    <property type="entry name" value="CELLULOSE SYNTHASE OPERON PROTEIN C"/>
    <property type="match status" value="1"/>
</dbReference>
<feature type="compositionally biased region" description="Polar residues" evidence="4">
    <location>
        <begin position="38"/>
        <end position="47"/>
    </location>
</feature>
<accession>A0AAU9IST4</accession>
<dbReference type="EMBL" id="CAJZBQ010000017">
    <property type="protein sequence ID" value="CAG9317104.1"/>
    <property type="molecule type" value="Genomic_DNA"/>
</dbReference>
<dbReference type="Gene3D" id="2.120.10.80">
    <property type="entry name" value="Kelch-type beta propeller"/>
    <property type="match status" value="1"/>
</dbReference>
<dbReference type="PROSITE" id="PS50293">
    <property type="entry name" value="TPR_REGION"/>
    <property type="match status" value="1"/>
</dbReference>
<dbReference type="InterPro" id="IPR019734">
    <property type="entry name" value="TPR_rpt"/>
</dbReference>
<evidence type="ECO:0000256" key="4">
    <source>
        <dbReference type="SAM" id="MobiDB-lite"/>
    </source>
</evidence>
<sequence length="594" mass="68251">MESANDKDSISLITKENSENLKEPEKESKPIENPPENDISSQISSVPNDLVSKPKETETALHAIDTLRKNTAEILSRPNNPELEKDFRTACSAIQTNSSLNDPPLMQAYQDYLNAYQQKTSLYSIIDQDDGAALKIFNTETETQEVKTLQTSAKLDRGTCITQLPNGKIFGFGNFLISGITVLIDGNGGVEELPSGTPCVASSCIYLNNSIYCFGGKGWSDCLTLSSKFDLDQNQWIQLTPMSQPIYGCSSVIFNESILISGYENRNIWQYSIDIDSFSVIPYEFGYKGKILINAERLYLIEYPGSIYESEIGSYLNWRQIGKFKTKYDPYQIYYSYNKGGIWISTVLNSVEEYFYLNLDQKIIIEAAYYHDCFSLRRVGEKIEAKKRNDPNFKLDPYYLDKCNLKDTDLCTLGENLEGIQLLDEEIKCNPNDFFLYSTKAKFFNNLKWHLEAIKCYDKAIKLESNNVKFYFNKGKAFYGLGRYLEALECYDEAIKLNPGKADFYYKKGQALNELGRYLETVESYNEAIKSNPYKIEYYNDKARTLCVLERYQEAIQCYDEMINREPKNPLHFCNRGRAFKNLRQEEAALQDWP</sequence>
<dbReference type="AlphaFoldDB" id="A0AAU9IST4"/>
<dbReference type="Pfam" id="PF13432">
    <property type="entry name" value="TPR_16"/>
    <property type="match status" value="1"/>
</dbReference>
<dbReference type="Pfam" id="PF01344">
    <property type="entry name" value="Kelch_1"/>
    <property type="match status" value="1"/>
</dbReference>
<comment type="caution">
    <text evidence="5">The sequence shown here is derived from an EMBL/GenBank/DDBJ whole genome shotgun (WGS) entry which is preliminary data.</text>
</comment>
<dbReference type="SMART" id="SM00028">
    <property type="entry name" value="TPR"/>
    <property type="match status" value="4"/>
</dbReference>
<dbReference type="InterPro" id="IPR011043">
    <property type="entry name" value="Gal_Oxase/kelch_b-propeller"/>
</dbReference>
<dbReference type="PROSITE" id="PS50005">
    <property type="entry name" value="TPR"/>
    <property type="match status" value="3"/>
</dbReference>
<evidence type="ECO:0000313" key="5">
    <source>
        <dbReference type="EMBL" id="CAG9317104.1"/>
    </source>
</evidence>
<dbReference type="SUPFAM" id="SSF48452">
    <property type="entry name" value="TPR-like"/>
    <property type="match status" value="1"/>
</dbReference>
<name>A0AAU9IST4_9CILI</name>
<dbReference type="InterPro" id="IPR011990">
    <property type="entry name" value="TPR-like_helical_dom_sf"/>
</dbReference>
<feature type="repeat" description="TPR" evidence="3">
    <location>
        <begin position="502"/>
        <end position="535"/>
    </location>
</feature>
<keyword evidence="1" id="KW-0677">Repeat</keyword>
<evidence type="ECO:0000256" key="3">
    <source>
        <dbReference type="PROSITE-ProRule" id="PRU00339"/>
    </source>
</evidence>
<evidence type="ECO:0008006" key="7">
    <source>
        <dbReference type="Google" id="ProtNLM"/>
    </source>
</evidence>
<dbReference type="Proteomes" id="UP001162131">
    <property type="component" value="Unassembled WGS sequence"/>
</dbReference>
<dbReference type="InterPro" id="IPR051685">
    <property type="entry name" value="Ycf3/AcsC/BcsC/TPR_MFPF"/>
</dbReference>
<feature type="region of interest" description="Disordered" evidence="4">
    <location>
        <begin position="1"/>
        <end position="50"/>
    </location>
</feature>
<dbReference type="InterPro" id="IPR015915">
    <property type="entry name" value="Kelch-typ_b-propeller"/>
</dbReference>
<proteinExistence type="predicted"/>
<organism evidence="5 6">
    <name type="scientific">Blepharisma stoltei</name>
    <dbReference type="NCBI Taxonomy" id="1481888"/>
    <lineage>
        <taxon>Eukaryota</taxon>
        <taxon>Sar</taxon>
        <taxon>Alveolata</taxon>
        <taxon>Ciliophora</taxon>
        <taxon>Postciliodesmatophora</taxon>
        <taxon>Heterotrichea</taxon>
        <taxon>Heterotrichida</taxon>
        <taxon>Blepharismidae</taxon>
        <taxon>Blepharisma</taxon>
    </lineage>
</organism>
<protein>
    <recommendedName>
        <fullName evidence="7">Tetratricopeptide repeat protein</fullName>
    </recommendedName>
</protein>
<dbReference type="PANTHER" id="PTHR44943:SF4">
    <property type="entry name" value="TPR REPEAT-CONTAINING PROTEIN MJ0798"/>
    <property type="match status" value="1"/>
</dbReference>
<keyword evidence="2 3" id="KW-0802">TPR repeat</keyword>
<feature type="repeat" description="TPR" evidence="3">
    <location>
        <begin position="468"/>
        <end position="501"/>
    </location>
</feature>
<dbReference type="SMART" id="SM00612">
    <property type="entry name" value="Kelch"/>
    <property type="match status" value="1"/>
</dbReference>
<reference evidence="5" key="1">
    <citation type="submission" date="2021-09" db="EMBL/GenBank/DDBJ databases">
        <authorList>
            <consortium name="AG Swart"/>
            <person name="Singh M."/>
            <person name="Singh A."/>
            <person name="Seah K."/>
            <person name="Emmerich C."/>
        </authorList>
    </citation>
    <scope>NUCLEOTIDE SEQUENCE</scope>
    <source>
        <strain evidence="5">ATCC30299</strain>
    </source>
</reference>
<feature type="compositionally biased region" description="Basic and acidic residues" evidence="4">
    <location>
        <begin position="16"/>
        <end position="30"/>
    </location>
</feature>
<keyword evidence="6" id="KW-1185">Reference proteome</keyword>
<gene>
    <name evidence="5" type="ORF">BSTOLATCC_MIC17725</name>
</gene>
<dbReference type="Pfam" id="PF13181">
    <property type="entry name" value="TPR_8"/>
    <property type="match status" value="1"/>
</dbReference>
<evidence type="ECO:0000256" key="2">
    <source>
        <dbReference type="ARBA" id="ARBA00022803"/>
    </source>
</evidence>
<dbReference type="Gene3D" id="1.25.40.10">
    <property type="entry name" value="Tetratricopeptide repeat domain"/>
    <property type="match status" value="2"/>
</dbReference>
<feature type="repeat" description="TPR" evidence="3">
    <location>
        <begin position="536"/>
        <end position="569"/>
    </location>
</feature>
<dbReference type="SUPFAM" id="SSF50965">
    <property type="entry name" value="Galactose oxidase, central domain"/>
    <property type="match status" value="1"/>
</dbReference>
<dbReference type="InterPro" id="IPR006652">
    <property type="entry name" value="Kelch_1"/>
</dbReference>
<evidence type="ECO:0000256" key="1">
    <source>
        <dbReference type="ARBA" id="ARBA00022737"/>
    </source>
</evidence>